<protein>
    <submittedName>
        <fullName evidence="1">Uncharacterized protein</fullName>
    </submittedName>
</protein>
<reference evidence="1" key="1">
    <citation type="submission" date="2014-12" db="EMBL/GenBank/DDBJ databases">
        <title>Insight into the proteome of Arion vulgaris.</title>
        <authorList>
            <person name="Aradska J."/>
            <person name="Bulat T."/>
            <person name="Smidak R."/>
            <person name="Sarate P."/>
            <person name="Gangsoo J."/>
            <person name="Sialana F."/>
            <person name="Bilban M."/>
            <person name="Lubec G."/>
        </authorList>
    </citation>
    <scope>NUCLEOTIDE SEQUENCE</scope>
    <source>
        <tissue evidence="1">Skin</tissue>
    </source>
</reference>
<name>A0A0B6YEH5_9EUPU</name>
<accession>A0A0B6YEH5</accession>
<dbReference type="EMBL" id="HACG01007326">
    <property type="protein sequence ID" value="CEK54191.1"/>
    <property type="molecule type" value="Transcribed_RNA"/>
</dbReference>
<organism evidence="1">
    <name type="scientific">Arion vulgaris</name>
    <dbReference type="NCBI Taxonomy" id="1028688"/>
    <lineage>
        <taxon>Eukaryota</taxon>
        <taxon>Metazoa</taxon>
        <taxon>Spiralia</taxon>
        <taxon>Lophotrochozoa</taxon>
        <taxon>Mollusca</taxon>
        <taxon>Gastropoda</taxon>
        <taxon>Heterobranchia</taxon>
        <taxon>Euthyneura</taxon>
        <taxon>Panpulmonata</taxon>
        <taxon>Eupulmonata</taxon>
        <taxon>Stylommatophora</taxon>
        <taxon>Helicina</taxon>
        <taxon>Arionoidea</taxon>
        <taxon>Arionidae</taxon>
        <taxon>Arion</taxon>
    </lineage>
</organism>
<proteinExistence type="predicted"/>
<gene>
    <name evidence="1" type="primary">ORF22168</name>
</gene>
<dbReference type="AlphaFoldDB" id="A0A0B6YEH5"/>
<feature type="non-terminal residue" evidence="1">
    <location>
        <position position="1"/>
    </location>
</feature>
<evidence type="ECO:0000313" key="1">
    <source>
        <dbReference type="EMBL" id="CEK54191.1"/>
    </source>
</evidence>
<sequence>PAVQEHKPREHQEINKHDTDLWTSSVQRITEIIRGKQQQDPLGRTNTKVRTFCLLFLNVSLKKKSEQFTHNKT</sequence>